<dbReference type="Pfam" id="PF04568">
    <property type="entry name" value="IATP"/>
    <property type="match status" value="1"/>
</dbReference>
<keyword evidence="5" id="KW-0175">Coiled coil</keyword>
<evidence type="ECO:0000256" key="2">
    <source>
        <dbReference type="ARBA" id="ARBA00010901"/>
    </source>
</evidence>
<comment type="function">
    <text evidence="4">Inhibits the enzyme activity of ATPase.</text>
</comment>
<organism evidence="6 7">
    <name type="scientific">Aspergillus tanneri</name>
    <dbReference type="NCBI Taxonomy" id="1220188"/>
    <lineage>
        <taxon>Eukaryota</taxon>
        <taxon>Fungi</taxon>
        <taxon>Dikarya</taxon>
        <taxon>Ascomycota</taxon>
        <taxon>Pezizomycotina</taxon>
        <taxon>Eurotiomycetes</taxon>
        <taxon>Eurotiomycetidae</taxon>
        <taxon>Eurotiales</taxon>
        <taxon>Aspergillaceae</taxon>
        <taxon>Aspergillus</taxon>
        <taxon>Aspergillus subgen. Circumdati</taxon>
    </lineage>
</organism>
<name>A0A5M9M9G6_9EURO</name>
<evidence type="ECO:0000256" key="3">
    <source>
        <dbReference type="ARBA" id="ARBA00023128"/>
    </source>
</evidence>
<reference evidence="6 7" key="1">
    <citation type="submission" date="2019-08" db="EMBL/GenBank/DDBJ databases">
        <title>The genome sequence of a newly discovered highly antifungal drug resistant Aspergillus species, Aspergillus tanneri NIH 1004.</title>
        <authorList>
            <person name="Mounaud S."/>
            <person name="Singh I."/>
            <person name="Joardar V."/>
            <person name="Pakala S."/>
            <person name="Pakala S."/>
            <person name="Venepally P."/>
            <person name="Chung J.K."/>
            <person name="Losada L."/>
            <person name="Nierman W.C."/>
        </authorList>
    </citation>
    <scope>NUCLEOTIDE SEQUENCE [LARGE SCALE GENOMIC DNA]</scope>
    <source>
        <strain evidence="6 7">NIH1004</strain>
    </source>
</reference>
<evidence type="ECO:0000256" key="5">
    <source>
        <dbReference type="SAM" id="Coils"/>
    </source>
</evidence>
<evidence type="ECO:0000313" key="7">
    <source>
        <dbReference type="Proteomes" id="UP000324241"/>
    </source>
</evidence>
<comment type="similarity">
    <text evidence="2 4">Belongs to the ATPase inhibitor family.</text>
</comment>
<protein>
    <recommendedName>
        <fullName evidence="4">ATPase inhibitor, mitochondrial</fullName>
    </recommendedName>
</protein>
<evidence type="ECO:0000256" key="4">
    <source>
        <dbReference type="RuleBase" id="RU368087"/>
    </source>
</evidence>
<dbReference type="Proteomes" id="UP000324241">
    <property type="component" value="Unassembled WGS sequence"/>
</dbReference>
<accession>A0A5M9M9G6</accession>
<dbReference type="AlphaFoldDB" id="A0A5M9M9G6"/>
<dbReference type="GeneID" id="54333574"/>
<dbReference type="Gene3D" id="1.20.5.500">
    <property type="entry name" value="Single helix bin"/>
    <property type="match status" value="1"/>
</dbReference>
<dbReference type="GO" id="GO:0042030">
    <property type="term" value="F:ATPase inhibitor activity"/>
    <property type="evidence" value="ECO:0007669"/>
    <property type="project" value="InterPro"/>
</dbReference>
<dbReference type="InterPro" id="IPR007648">
    <property type="entry name" value="ATPase_inhibitor_mt"/>
</dbReference>
<keyword evidence="3" id="KW-0496">Mitochondrion</keyword>
<evidence type="ECO:0000313" key="6">
    <source>
        <dbReference type="EMBL" id="KAA8641934.1"/>
    </source>
</evidence>
<comment type="caution">
    <text evidence="6">The sequence shown here is derived from an EMBL/GenBank/DDBJ whole genome shotgun (WGS) entry which is preliminary data.</text>
</comment>
<dbReference type="EMBL" id="QUQM01000008">
    <property type="protein sequence ID" value="KAA8641934.1"/>
    <property type="molecule type" value="Genomic_DNA"/>
</dbReference>
<proteinExistence type="inferred from homology"/>
<dbReference type="RefSeq" id="XP_033421296.1">
    <property type="nucleotide sequence ID" value="XM_033575441.1"/>
</dbReference>
<dbReference type="GO" id="GO:0005739">
    <property type="term" value="C:mitochondrion"/>
    <property type="evidence" value="ECO:0007669"/>
    <property type="project" value="UniProtKB-SubCell"/>
</dbReference>
<feature type="coiled-coil region" evidence="5">
    <location>
        <begin position="68"/>
        <end position="98"/>
    </location>
</feature>
<evidence type="ECO:0000256" key="1">
    <source>
        <dbReference type="ARBA" id="ARBA00004173"/>
    </source>
</evidence>
<sequence length="104" mass="12105">MSYLIEASRPFTRVRSNSSLTRQFSIAVPARKAGEIGSPKPRGFLAERDSFAQREAAQENMYIRSQEADKLRILKQKMAEQRRHLEELDRHLQELSREQAFAKN</sequence>
<comment type="subcellular location">
    <subcellularLocation>
        <location evidence="1">Mitochondrion</location>
    </subcellularLocation>
</comment>
<dbReference type="OrthoDB" id="5532350at2759"/>
<gene>
    <name evidence="6" type="ORF">ATNIH1004_010873</name>
</gene>